<keyword evidence="6" id="KW-1185">Reference proteome</keyword>
<evidence type="ECO:0000313" key="7">
    <source>
        <dbReference type="RefSeq" id="XP_018453766.2"/>
    </source>
</evidence>
<proteinExistence type="predicted"/>
<dbReference type="Proteomes" id="UP000504610">
    <property type="component" value="Chromosome 9"/>
</dbReference>
<dbReference type="OrthoDB" id="1100751at2759"/>
<dbReference type="SMART" id="SM00575">
    <property type="entry name" value="ZnF_PMZ"/>
    <property type="match status" value="1"/>
</dbReference>
<sequence length="513" mass="58485">MVLRCFSSSCQWRVYATKLKDSDVYEIRKLDSIHTFSVDDRSGYQSQVTHQVVGEIRKARFNGCGGGPKPGEIRQVMQGDHDVRISYWKAWRSREIALEYAKGNSRAFYNLLPDYLRKLVEANPGTLAEIETEYNSNIVNRFKYMFLAMGASIMGFEYMRKVVVVDGTHLRGKYAGCLLTASAQDGNYQVFPLAIAIVDGENDSSWEWFFKKLLAFIPNTNDIVFVSDRHSSIYHGLAKIIVVYPDANHCACIIHLKRNIKTHYKDKNLGFLVAKAGRAFRLADFYKAFNEIKRVNASCADYLIGIGFEHWARSHFHGRRYNIMTSNIAESWNAVLREAREYPILALIEFIRAKLMTWFSSRSSDISARLDNFTPKVMEILAMNFESSAGFEVKKIKKLDYEVRNKEGCSFHVDISKRFCSCFEFQVLEIPCQHAIAAAIIAKVKVDSLVAEEYTKNAMVAAYAGSVAPVIDTDNIIELTSQLSELDMFPPSSRRPPGRPRKKNDIYLVVKFV</sequence>
<protein>
    <submittedName>
        <fullName evidence="7">Uncharacterized protein LOC108824895</fullName>
    </submittedName>
</protein>
<dbReference type="InterPro" id="IPR007527">
    <property type="entry name" value="Znf_SWIM"/>
</dbReference>
<dbReference type="PANTHER" id="PTHR31973:SF187">
    <property type="entry name" value="MUTATOR TRANSPOSASE MUDRA PROTEIN"/>
    <property type="match status" value="1"/>
</dbReference>
<dbReference type="Pfam" id="PF10551">
    <property type="entry name" value="MULE"/>
    <property type="match status" value="1"/>
</dbReference>
<keyword evidence="3" id="KW-0862">Zinc</keyword>
<dbReference type="PROSITE" id="PS50966">
    <property type="entry name" value="ZF_SWIM"/>
    <property type="match status" value="1"/>
</dbReference>
<organism evidence="6 7">
    <name type="scientific">Raphanus sativus</name>
    <name type="common">Radish</name>
    <name type="synonym">Raphanus raphanistrum var. sativus</name>
    <dbReference type="NCBI Taxonomy" id="3726"/>
    <lineage>
        <taxon>Eukaryota</taxon>
        <taxon>Viridiplantae</taxon>
        <taxon>Streptophyta</taxon>
        <taxon>Embryophyta</taxon>
        <taxon>Tracheophyta</taxon>
        <taxon>Spermatophyta</taxon>
        <taxon>Magnoliopsida</taxon>
        <taxon>eudicotyledons</taxon>
        <taxon>Gunneridae</taxon>
        <taxon>Pentapetalae</taxon>
        <taxon>rosids</taxon>
        <taxon>malvids</taxon>
        <taxon>Brassicales</taxon>
        <taxon>Brassicaceae</taxon>
        <taxon>Brassiceae</taxon>
        <taxon>Raphanus</taxon>
    </lineage>
</organism>
<name>A0A6J0L282_RAPSA</name>
<dbReference type="AlphaFoldDB" id="A0A6J0L282"/>
<dbReference type="RefSeq" id="XP_018453766.2">
    <property type="nucleotide sequence ID" value="XM_018598264.2"/>
</dbReference>
<dbReference type="InterPro" id="IPR018289">
    <property type="entry name" value="MULE_transposase_dom"/>
</dbReference>
<keyword evidence="1" id="KW-0479">Metal-binding</keyword>
<dbReference type="GeneID" id="108824895"/>
<evidence type="ECO:0000259" key="5">
    <source>
        <dbReference type="PROSITE" id="PS50966"/>
    </source>
</evidence>
<dbReference type="InterPro" id="IPR006564">
    <property type="entry name" value="Znf_PMZ"/>
</dbReference>
<dbReference type="Pfam" id="PF04434">
    <property type="entry name" value="SWIM"/>
    <property type="match status" value="1"/>
</dbReference>
<dbReference type="GO" id="GO:0008270">
    <property type="term" value="F:zinc ion binding"/>
    <property type="evidence" value="ECO:0007669"/>
    <property type="project" value="UniProtKB-KW"/>
</dbReference>
<evidence type="ECO:0000256" key="2">
    <source>
        <dbReference type="ARBA" id="ARBA00022771"/>
    </source>
</evidence>
<keyword evidence="2 4" id="KW-0863">Zinc-finger</keyword>
<evidence type="ECO:0000256" key="4">
    <source>
        <dbReference type="PROSITE-ProRule" id="PRU00325"/>
    </source>
</evidence>
<reference evidence="6" key="1">
    <citation type="journal article" date="2019" name="Database">
        <title>The radish genome database (RadishGD): an integrated information resource for radish genomics.</title>
        <authorList>
            <person name="Yu H.J."/>
            <person name="Baek S."/>
            <person name="Lee Y.J."/>
            <person name="Cho A."/>
            <person name="Mun J.H."/>
        </authorList>
    </citation>
    <scope>NUCLEOTIDE SEQUENCE [LARGE SCALE GENOMIC DNA]</scope>
    <source>
        <strain evidence="6">cv. WK10039</strain>
    </source>
</reference>
<feature type="domain" description="SWIM-type" evidence="5">
    <location>
        <begin position="411"/>
        <end position="443"/>
    </location>
</feature>
<evidence type="ECO:0000313" key="6">
    <source>
        <dbReference type="Proteomes" id="UP000504610"/>
    </source>
</evidence>
<dbReference type="PANTHER" id="PTHR31973">
    <property type="entry name" value="POLYPROTEIN, PUTATIVE-RELATED"/>
    <property type="match status" value="1"/>
</dbReference>
<gene>
    <name evidence="7" type="primary">LOC108824895</name>
</gene>
<evidence type="ECO:0000256" key="1">
    <source>
        <dbReference type="ARBA" id="ARBA00022723"/>
    </source>
</evidence>
<evidence type="ECO:0000256" key="3">
    <source>
        <dbReference type="ARBA" id="ARBA00022833"/>
    </source>
</evidence>
<dbReference type="KEGG" id="rsz:108824895"/>
<accession>A0A6J0L282</accession>
<reference evidence="7" key="2">
    <citation type="submission" date="2025-08" db="UniProtKB">
        <authorList>
            <consortium name="RefSeq"/>
        </authorList>
    </citation>
    <scope>IDENTIFICATION</scope>
    <source>
        <tissue evidence="7">Leaf</tissue>
    </source>
</reference>